<dbReference type="SUPFAM" id="SSF53187">
    <property type="entry name" value="Zn-dependent exopeptidases"/>
    <property type="match status" value="1"/>
</dbReference>
<dbReference type="OrthoDB" id="9815326at2"/>
<keyword evidence="2" id="KW-0378">Hydrolase</keyword>
<dbReference type="STRING" id="1120919.GCA_000429165_02337"/>
<reference evidence="2 3" key="1">
    <citation type="submission" date="2019-07" db="EMBL/GenBank/DDBJ databases">
        <title>Whole genome shotgun sequence of Acetobacter nitrogenifigens NBRC 105050.</title>
        <authorList>
            <person name="Hosoyama A."/>
            <person name="Uohara A."/>
            <person name="Ohji S."/>
            <person name="Ichikawa N."/>
        </authorList>
    </citation>
    <scope>NUCLEOTIDE SEQUENCE [LARGE SCALE GENOMIC DNA]</scope>
    <source>
        <strain evidence="2 3">NBRC 105050</strain>
    </source>
</reference>
<sequence length="283" mass="30573">MTRLYNPLTAPDAPDADDHAPNSGGLLGEKDPAPVAVHGGADARSPFLLVSDHAGQAIPGDLADLGVTEADRRRHIGWDIGIDGVGRKLARILGSFLIEQVYSRLVIDCNRAPGHPTAIVSISDGTEVPANIGLSTADASLRTAEIFDPYHARIGEELDRRSAMGLETFLIALHSFTPKMGGVERPWQAGVLHNHDPRFGRIVLDALRADGLTVGDNEPYVLTDTSDYTVPMHGEKRGVPHIELEIRQDLIESEAGQGEWAERLARILPAARARYRALYGAHA</sequence>
<proteinExistence type="predicted"/>
<dbReference type="RefSeq" id="WP_084440763.1">
    <property type="nucleotide sequence ID" value="NZ_BAPG01000119.1"/>
</dbReference>
<organism evidence="2 3">
    <name type="scientific">Acetobacter nitrogenifigens DSM 23921 = NBRC 105050</name>
    <dbReference type="NCBI Taxonomy" id="1120919"/>
    <lineage>
        <taxon>Bacteria</taxon>
        <taxon>Pseudomonadati</taxon>
        <taxon>Pseudomonadota</taxon>
        <taxon>Alphaproteobacteria</taxon>
        <taxon>Acetobacterales</taxon>
        <taxon>Acetobacteraceae</taxon>
        <taxon>Acetobacter</taxon>
    </lineage>
</organism>
<keyword evidence="3" id="KW-1185">Reference proteome</keyword>
<dbReference type="PIRSF" id="PIRSF029730">
    <property type="entry name" value="UCP029730"/>
    <property type="match status" value="1"/>
</dbReference>
<dbReference type="Gene3D" id="3.40.630.40">
    <property type="entry name" value="Zn-dependent exopeptidases"/>
    <property type="match status" value="1"/>
</dbReference>
<dbReference type="EMBL" id="BJYF01000008">
    <property type="protein sequence ID" value="GEN59880.1"/>
    <property type="molecule type" value="Genomic_DNA"/>
</dbReference>
<evidence type="ECO:0000256" key="1">
    <source>
        <dbReference type="SAM" id="MobiDB-lite"/>
    </source>
</evidence>
<evidence type="ECO:0000313" key="3">
    <source>
        <dbReference type="Proteomes" id="UP000321635"/>
    </source>
</evidence>
<dbReference type="AlphaFoldDB" id="A0A511XA95"/>
<name>A0A511XA95_9PROT</name>
<comment type="caution">
    <text evidence="2">The sequence shown here is derived from an EMBL/GenBank/DDBJ whole genome shotgun (WGS) entry which is preliminary data.</text>
</comment>
<dbReference type="InterPro" id="IPR007709">
    <property type="entry name" value="N-FG_amidohydro"/>
</dbReference>
<dbReference type="Pfam" id="PF05013">
    <property type="entry name" value="FGase"/>
    <property type="match status" value="1"/>
</dbReference>
<dbReference type="InterPro" id="IPR011227">
    <property type="entry name" value="UCP029730"/>
</dbReference>
<feature type="region of interest" description="Disordered" evidence="1">
    <location>
        <begin position="1"/>
        <end position="35"/>
    </location>
</feature>
<dbReference type="Proteomes" id="UP000321635">
    <property type="component" value="Unassembled WGS sequence"/>
</dbReference>
<evidence type="ECO:0000313" key="2">
    <source>
        <dbReference type="EMBL" id="GEN59880.1"/>
    </source>
</evidence>
<gene>
    <name evidence="2" type="ORF">ANI02nite_17640</name>
</gene>
<accession>A0A511XA95</accession>
<dbReference type="GO" id="GO:0016787">
    <property type="term" value="F:hydrolase activity"/>
    <property type="evidence" value="ECO:0007669"/>
    <property type="project" value="UniProtKB-KW"/>
</dbReference>
<protein>
    <submittedName>
        <fullName evidence="2">N-formylglutamate amidohydrolase</fullName>
    </submittedName>
</protein>